<evidence type="ECO:0000256" key="3">
    <source>
        <dbReference type="ARBA" id="ARBA00022490"/>
    </source>
</evidence>
<dbReference type="EMBL" id="BTGD01000025">
    <property type="protein sequence ID" value="GMM58689.1"/>
    <property type="molecule type" value="Genomic_DNA"/>
</dbReference>
<dbReference type="CDD" id="cd09242">
    <property type="entry name" value="BRO1_ScBro1_like"/>
    <property type="match status" value="1"/>
</dbReference>
<evidence type="ECO:0000256" key="5">
    <source>
        <dbReference type="ARBA" id="ARBA00041284"/>
    </source>
</evidence>
<comment type="caution">
    <text evidence="8">The sequence shown here is derived from an EMBL/GenBank/DDBJ whole genome shotgun (WGS) entry which is preliminary data.</text>
</comment>
<evidence type="ECO:0000259" key="7">
    <source>
        <dbReference type="PROSITE" id="PS51180"/>
    </source>
</evidence>
<evidence type="ECO:0000256" key="1">
    <source>
        <dbReference type="ARBA" id="ARBA00004177"/>
    </source>
</evidence>
<name>A0AAV5S492_MAUHU</name>
<evidence type="ECO:0000256" key="4">
    <source>
        <dbReference type="ARBA" id="ARBA00022753"/>
    </source>
</evidence>
<organism evidence="8 9">
    <name type="scientific">Maudiozyma humilis</name>
    <name type="common">Sour dough yeast</name>
    <name type="synonym">Kazachstania humilis</name>
    <dbReference type="NCBI Taxonomy" id="51915"/>
    <lineage>
        <taxon>Eukaryota</taxon>
        <taxon>Fungi</taxon>
        <taxon>Dikarya</taxon>
        <taxon>Ascomycota</taxon>
        <taxon>Saccharomycotina</taxon>
        <taxon>Saccharomycetes</taxon>
        <taxon>Saccharomycetales</taxon>
        <taxon>Saccharomycetaceae</taxon>
        <taxon>Maudiozyma</taxon>
    </lineage>
</organism>
<dbReference type="Gene3D" id="1.20.140.50">
    <property type="entry name" value="alix/aip1 like domains"/>
    <property type="match status" value="1"/>
</dbReference>
<reference evidence="8 9" key="1">
    <citation type="journal article" date="2023" name="Elife">
        <title>Identification of key yeast species and microbe-microbe interactions impacting larval growth of Drosophila in the wild.</title>
        <authorList>
            <person name="Mure A."/>
            <person name="Sugiura Y."/>
            <person name="Maeda R."/>
            <person name="Honda K."/>
            <person name="Sakurai N."/>
            <person name="Takahashi Y."/>
            <person name="Watada M."/>
            <person name="Katoh T."/>
            <person name="Gotoh A."/>
            <person name="Gotoh Y."/>
            <person name="Taniguchi I."/>
            <person name="Nakamura K."/>
            <person name="Hayashi T."/>
            <person name="Katayama T."/>
            <person name="Uemura T."/>
            <person name="Hattori Y."/>
        </authorList>
    </citation>
    <scope>NUCLEOTIDE SEQUENCE [LARGE SCALE GENOMIC DNA]</scope>
    <source>
        <strain evidence="8 9">KH-74</strain>
    </source>
</reference>
<feature type="domain" description="BRO1" evidence="7">
    <location>
        <begin position="4"/>
        <end position="400"/>
    </location>
</feature>
<evidence type="ECO:0000256" key="6">
    <source>
        <dbReference type="SAM" id="MobiDB-lite"/>
    </source>
</evidence>
<sequence>MKPYIIGLKLKDTEEVKWKKALAGYLKRVYGTQQWSQFFDEKLAAELDHSRNNANGELAVDSLLEQNCLYYAYIEQLNLRLGNNSGLLKLDFVWYDADYTLSNESQKYKQHSLIFEKAAVLYNIAVLMSICAKESAETDYKAATAYISKAMMCFNFLSENFLNAPSIDLHAENTKYLANICHAEAQEMFTMKLMNGDTPAKQASLISKLALCAYNLYDRCSDFQKRPDGGLAPYGEPRWSTIVTCKLNFFRAAAAYYHALTLEQQNKIGEAIAFMGLAVNALMTAIPFKAFLDDYIDFDGFKETVEDKRRQLTKDNDFIYHDAIPASVSVESIKPMDAVKAPTWPDQLQPYMDKVMKKCEILYKGIVPMEAYEKESIYSDQKDSLLRRETDAAETANFEYKSFIEYTNLDSLVRDLEKRYRDGDNSGAFDAIVNNMRDALSGWSQSVQKSRFKDIGAAMAEIASKRKDVTEILSTLPPDQRENGVKLKTSLIEASKSDDKLFSLIKPYSEEINLLNNPDKLWKNFNAFNTESSNQPSLLDVDDTKTAQILDKIREIKNGSEALRVLNTERSSILSELKEKVNEDDITSLVIANNGKSDDLKELFAKELDKFSPLTSRLEATVFKQASLINDIKIQLDDVFSISGLKSKAAEESEHEKKRREFYDKMEGATVAFATFNNDIVKGLQFYDSLIRMSNQLIEASRNQSQSMPGQFQNSPPPLPQQPYAPQSMGTGPNMTLDSQMANLSMGTSSLTPTVPPRTYNTASQPPPYTSMAPPIPVPGNFAPQPSNPQYQATGQMAPMVPQKPPRMPGQGASTPMGRNEQTAREEAEIQRNPTAFYDKSSVFDENLYSKYSK</sequence>
<feature type="region of interest" description="Disordered" evidence="6">
    <location>
        <begin position="701"/>
        <end position="731"/>
    </location>
</feature>
<dbReference type="SMART" id="SM01041">
    <property type="entry name" value="BRO1"/>
    <property type="match status" value="1"/>
</dbReference>
<dbReference type="Gene3D" id="1.25.40.280">
    <property type="entry name" value="alix/aip1 like domains"/>
    <property type="match status" value="1"/>
</dbReference>
<keyword evidence="9" id="KW-1185">Reference proteome</keyword>
<dbReference type="Pfam" id="PF13949">
    <property type="entry name" value="ALIX_LYPXL_bnd"/>
    <property type="match status" value="1"/>
</dbReference>
<dbReference type="InterPro" id="IPR025304">
    <property type="entry name" value="ALIX_V_dom"/>
</dbReference>
<dbReference type="PANTHER" id="PTHR23030">
    <property type="entry name" value="PCD6 INTERACTING PROTEIN-RELATED"/>
    <property type="match status" value="1"/>
</dbReference>
<feature type="compositionally biased region" description="Polar residues" evidence="6">
    <location>
        <begin position="785"/>
        <end position="795"/>
    </location>
</feature>
<keyword evidence="4" id="KW-0967">Endosome</keyword>
<dbReference type="Proteomes" id="UP001377567">
    <property type="component" value="Unassembled WGS sequence"/>
</dbReference>
<dbReference type="AlphaFoldDB" id="A0AAV5S492"/>
<accession>A0AAV5S492</accession>
<feature type="region of interest" description="Disordered" evidence="6">
    <location>
        <begin position="785"/>
        <end position="837"/>
    </location>
</feature>
<dbReference type="PROSITE" id="PS51180">
    <property type="entry name" value="BRO1"/>
    <property type="match status" value="1"/>
</dbReference>
<dbReference type="InterPro" id="IPR038499">
    <property type="entry name" value="BRO1_sf"/>
</dbReference>
<keyword evidence="3" id="KW-0963">Cytoplasm</keyword>
<evidence type="ECO:0000256" key="2">
    <source>
        <dbReference type="ARBA" id="ARBA00004496"/>
    </source>
</evidence>
<evidence type="ECO:0000313" key="8">
    <source>
        <dbReference type="EMBL" id="GMM58689.1"/>
    </source>
</evidence>
<proteinExistence type="predicted"/>
<dbReference type="PANTHER" id="PTHR23030:SF30">
    <property type="entry name" value="TYROSINE-PROTEIN PHOSPHATASE NON-RECEPTOR TYPE 23"/>
    <property type="match status" value="1"/>
</dbReference>
<feature type="compositionally biased region" description="Polar residues" evidence="6">
    <location>
        <begin position="701"/>
        <end position="710"/>
    </location>
</feature>
<gene>
    <name evidence="8" type="ORF">DAKH74_053060</name>
</gene>
<evidence type="ECO:0000313" key="9">
    <source>
        <dbReference type="Proteomes" id="UP001377567"/>
    </source>
</evidence>
<dbReference type="Gene3D" id="1.20.120.560">
    <property type="entry name" value="alix/aip1 in complex with the ypdl late domain"/>
    <property type="match status" value="1"/>
</dbReference>
<protein>
    <recommendedName>
        <fullName evidence="5">BRO domain-containing protein 1</fullName>
    </recommendedName>
</protein>
<dbReference type="GO" id="GO:0043328">
    <property type="term" value="P:protein transport to vacuole involved in ubiquitin-dependent protein catabolic process via the multivesicular body sorting pathway"/>
    <property type="evidence" value="ECO:0007669"/>
    <property type="project" value="TreeGrafter"/>
</dbReference>
<comment type="subcellular location">
    <subcellularLocation>
        <location evidence="2">Cytoplasm</location>
    </subcellularLocation>
    <subcellularLocation>
        <location evidence="1">Endosome</location>
    </subcellularLocation>
</comment>
<dbReference type="Pfam" id="PF03097">
    <property type="entry name" value="BRO1"/>
    <property type="match status" value="1"/>
</dbReference>
<dbReference type="InterPro" id="IPR004328">
    <property type="entry name" value="BRO1_dom"/>
</dbReference>
<dbReference type="GO" id="GO:0005768">
    <property type="term" value="C:endosome"/>
    <property type="evidence" value="ECO:0007669"/>
    <property type="project" value="UniProtKB-SubCell"/>
</dbReference>